<reference evidence="1 2" key="1">
    <citation type="submission" date="2020-04" db="EMBL/GenBank/DDBJ databases">
        <title>Ferrimonas sp. S7 isolated from sea water.</title>
        <authorList>
            <person name="Bae S.S."/>
            <person name="Baek K."/>
        </authorList>
    </citation>
    <scope>NUCLEOTIDE SEQUENCE [LARGE SCALE GENOMIC DNA]</scope>
    <source>
        <strain evidence="1 2">S7</strain>
    </source>
</reference>
<evidence type="ECO:0000313" key="2">
    <source>
        <dbReference type="Proteomes" id="UP000501602"/>
    </source>
</evidence>
<dbReference type="Pfam" id="PF09618">
    <property type="entry name" value="Cas_Csy4"/>
    <property type="match status" value="1"/>
</dbReference>
<name>A0A6H1UBL6_9GAMM</name>
<dbReference type="AlphaFoldDB" id="A0A6H1UBL6"/>
<dbReference type="GO" id="GO:0043571">
    <property type="term" value="P:maintenance of CRISPR repeat elements"/>
    <property type="evidence" value="ECO:0007669"/>
    <property type="project" value="InterPro"/>
</dbReference>
<dbReference type="EMBL" id="CP051180">
    <property type="protein sequence ID" value="QIZ75763.1"/>
    <property type="molecule type" value="Genomic_DNA"/>
</dbReference>
<gene>
    <name evidence="1" type="primary">cas6f</name>
    <name evidence="1" type="ORF">HER31_01910</name>
</gene>
<dbReference type="RefSeq" id="WP_168659024.1">
    <property type="nucleotide sequence ID" value="NZ_CP051180.1"/>
</dbReference>
<evidence type="ECO:0000313" key="1">
    <source>
        <dbReference type="EMBL" id="QIZ75763.1"/>
    </source>
</evidence>
<keyword evidence="2" id="KW-1185">Reference proteome</keyword>
<protein>
    <submittedName>
        <fullName evidence="1">Type I-F CRISPR-associated endoribonuclease Cas6/Csy4</fullName>
    </submittedName>
</protein>
<dbReference type="KEGG" id="fes:HER31_01910"/>
<dbReference type="NCBIfam" id="TIGR02563">
    <property type="entry name" value="cas_Csy4"/>
    <property type="match status" value="1"/>
</dbReference>
<sequence>MEQRYFFAIRYVAKRADFALLAGRCISVLHGFLSRHQLTGIGVNFPDWTESSLGQTIAFVGKDVGFLGQLRKQSYFEMMERDQLFERSKLKPVPQGCREIQFKRNQNIAKCFPGEKRRRLERAKRRAEARGEVFAPAETGQASQLEAFHSILMHSKSSSQQYLLHIQRKVGLELVSEDFGQYGLATNLIHQGTQPELPRGRTLFD</sequence>
<dbReference type="InterPro" id="IPR042564">
    <property type="entry name" value="CRISPR-Cas6/Csy4_sf"/>
</dbReference>
<organism evidence="1 2">
    <name type="scientific">Ferrimonas lipolytica</name>
    <dbReference type="NCBI Taxonomy" id="2724191"/>
    <lineage>
        <taxon>Bacteria</taxon>
        <taxon>Pseudomonadati</taxon>
        <taxon>Pseudomonadota</taxon>
        <taxon>Gammaproteobacteria</taxon>
        <taxon>Alteromonadales</taxon>
        <taxon>Ferrimonadaceae</taxon>
        <taxon>Ferrimonas</taxon>
    </lineage>
</organism>
<dbReference type="Gene3D" id="3.30.70.2540">
    <property type="entry name" value="CRISPR-associated endoribonuclease Cas6/Csy4"/>
    <property type="match status" value="1"/>
</dbReference>
<accession>A0A6H1UBL6</accession>
<dbReference type="InterPro" id="IPR013396">
    <property type="entry name" value="CRISPR-assoc_prot_Csy4"/>
</dbReference>
<proteinExistence type="predicted"/>
<dbReference type="Proteomes" id="UP000501602">
    <property type="component" value="Chromosome"/>
</dbReference>
<dbReference type="GO" id="GO:0004519">
    <property type="term" value="F:endonuclease activity"/>
    <property type="evidence" value="ECO:0007669"/>
    <property type="project" value="InterPro"/>
</dbReference>